<feature type="compositionally biased region" description="Basic and acidic residues" evidence="1">
    <location>
        <begin position="285"/>
        <end position="295"/>
    </location>
</feature>
<dbReference type="Gene3D" id="1.10.260.40">
    <property type="entry name" value="lambda repressor-like DNA-binding domains"/>
    <property type="match status" value="1"/>
</dbReference>
<feature type="region of interest" description="Disordered" evidence="1">
    <location>
        <begin position="130"/>
        <end position="206"/>
    </location>
</feature>
<proteinExistence type="predicted"/>
<feature type="compositionally biased region" description="Polar residues" evidence="1">
    <location>
        <begin position="130"/>
        <end position="161"/>
    </location>
</feature>
<evidence type="ECO:0000259" key="2">
    <source>
        <dbReference type="PROSITE" id="PS50943"/>
    </source>
</evidence>
<dbReference type="EMBL" id="JACEOL010000066">
    <property type="protein sequence ID" value="MBA4603736.1"/>
    <property type="molecule type" value="Genomic_DNA"/>
</dbReference>
<feature type="domain" description="HTH cro/C1-type" evidence="2">
    <location>
        <begin position="9"/>
        <end position="41"/>
    </location>
</feature>
<dbReference type="PROSITE" id="PS50943">
    <property type="entry name" value="HTH_CROC1"/>
    <property type="match status" value="1"/>
</dbReference>
<dbReference type="Proteomes" id="UP000538292">
    <property type="component" value="Unassembled WGS sequence"/>
</dbReference>
<feature type="compositionally biased region" description="Basic residues" evidence="1">
    <location>
        <begin position="309"/>
        <end position="319"/>
    </location>
</feature>
<dbReference type="PANTHER" id="PTHR34475:SF1">
    <property type="entry name" value="CYTOSKELETON PROTEIN RODZ"/>
    <property type="match status" value="1"/>
</dbReference>
<dbReference type="PANTHER" id="PTHR34475">
    <property type="match status" value="1"/>
</dbReference>
<dbReference type="Pfam" id="PF13413">
    <property type="entry name" value="HTH_25"/>
    <property type="match status" value="1"/>
</dbReference>
<dbReference type="SMART" id="SM00530">
    <property type="entry name" value="HTH_XRE"/>
    <property type="match status" value="1"/>
</dbReference>
<feature type="compositionally biased region" description="Polar residues" evidence="1">
    <location>
        <begin position="224"/>
        <end position="260"/>
    </location>
</feature>
<organism evidence="3 4">
    <name type="scientific">Thermoactinomyces mirandus</name>
    <dbReference type="NCBI Taxonomy" id="2756294"/>
    <lineage>
        <taxon>Bacteria</taxon>
        <taxon>Bacillati</taxon>
        <taxon>Bacillota</taxon>
        <taxon>Bacilli</taxon>
        <taxon>Bacillales</taxon>
        <taxon>Thermoactinomycetaceae</taxon>
        <taxon>Thermoactinomyces</taxon>
    </lineage>
</organism>
<name>A0A7W1XV30_9BACL</name>
<feature type="compositionally biased region" description="Basic and acidic residues" evidence="1">
    <location>
        <begin position="358"/>
        <end position="367"/>
    </location>
</feature>
<evidence type="ECO:0000256" key="1">
    <source>
        <dbReference type="SAM" id="MobiDB-lite"/>
    </source>
</evidence>
<dbReference type="InterPro" id="IPR010982">
    <property type="entry name" value="Lambda_DNA-bd_dom_sf"/>
</dbReference>
<keyword evidence="4" id="KW-1185">Reference proteome</keyword>
<evidence type="ECO:0000313" key="4">
    <source>
        <dbReference type="Proteomes" id="UP000538292"/>
    </source>
</evidence>
<dbReference type="RefSeq" id="WP_181742209.1">
    <property type="nucleotide sequence ID" value="NZ_JACEOL010000066.1"/>
</dbReference>
<dbReference type="GO" id="GO:0003677">
    <property type="term" value="F:DNA binding"/>
    <property type="evidence" value="ECO:0007669"/>
    <property type="project" value="InterPro"/>
</dbReference>
<dbReference type="InterPro" id="IPR001387">
    <property type="entry name" value="Cro/C1-type_HTH"/>
</dbReference>
<protein>
    <submittedName>
        <fullName evidence="3">Helix-turn-helix domain-containing protein</fullName>
    </submittedName>
</protein>
<feature type="compositionally biased region" description="Polar residues" evidence="1">
    <location>
        <begin position="184"/>
        <end position="206"/>
    </location>
</feature>
<gene>
    <name evidence="3" type="ORF">H2C83_15820</name>
</gene>
<dbReference type="AlphaFoldDB" id="A0A7W1XV30"/>
<evidence type="ECO:0000313" key="3">
    <source>
        <dbReference type="EMBL" id="MBA4603736.1"/>
    </source>
</evidence>
<reference evidence="3 4" key="1">
    <citation type="submission" date="2020-07" db="EMBL/GenBank/DDBJ databases">
        <title>Thermoactinomyces phylogeny.</title>
        <authorList>
            <person name="Dunlap C."/>
        </authorList>
    </citation>
    <scope>NUCLEOTIDE SEQUENCE [LARGE SCALE GENOMIC DNA]</scope>
    <source>
        <strain evidence="3 4">AMNI-1</strain>
    </source>
</reference>
<dbReference type="CDD" id="cd00093">
    <property type="entry name" value="HTH_XRE"/>
    <property type="match status" value="1"/>
</dbReference>
<feature type="compositionally biased region" description="Basic and acidic residues" evidence="1">
    <location>
        <begin position="171"/>
        <end position="182"/>
    </location>
</feature>
<feature type="region of interest" description="Disordered" evidence="1">
    <location>
        <begin position="224"/>
        <end position="320"/>
    </location>
</feature>
<comment type="caution">
    <text evidence="3">The sequence shown here is derived from an EMBL/GenBank/DDBJ whole genome shotgun (WGS) entry which is preliminary data.</text>
</comment>
<sequence length="481" mass="53607">MSVEIGSYLRQAREAIGLSLEQLQEKTKIQKSFLIAIENGEFDKLPSPFYVRTYLRSYANCVKVEPHHILRQYRKMEQAERLTGVHKAVTPNDLQQTQGLPPLGKWQQTGKMPVVNSNNPTQNTVRMKTLPTQNSSPHRFNTQTLPTQNTSPHRINTQTALTAAKKNPNRTNERAQTRRDLGYQRTTGINQRDPSLTASETTTGYTSNSRKFIAARKELYPTAASRTRQTGYHQQVKAQSGYQQGQTTSPNQRLMSNTGPVSRASGSFKKVDLNKAPLPSVSPDELDKSSGEVRHQRLSRMNRLGRSASRSRRGAKKSLSKFSFKSPVAMAVAGLLLCIPLGWTIMSFTGDDVQPDPAPKRQEKESTEPPVIAPDKKGELQLAQQDVNVVHYRLEGTDQIVVMVHAAGGKSRVELSTALPSDGGTPIEDVTLPHGQKWSYQYTYSGNSDFYIGLSAPEDSIVYINGQVVKSARYVHIRKMD</sequence>
<accession>A0A7W1XV30</accession>
<feature type="region of interest" description="Disordered" evidence="1">
    <location>
        <begin position="352"/>
        <end position="373"/>
    </location>
</feature>
<dbReference type="InterPro" id="IPR050400">
    <property type="entry name" value="Bact_Cytoskel_RodZ"/>
</dbReference>
<dbReference type="SUPFAM" id="SSF47413">
    <property type="entry name" value="lambda repressor-like DNA-binding domains"/>
    <property type="match status" value="1"/>
</dbReference>